<evidence type="ECO:0000313" key="2">
    <source>
        <dbReference type="EMBL" id="KFO53665.1"/>
    </source>
</evidence>
<keyword evidence="3" id="KW-1185">Reference proteome</keyword>
<dbReference type="InterPro" id="IPR003036">
    <property type="entry name" value="Gag_P30"/>
</dbReference>
<dbReference type="InterPro" id="IPR008919">
    <property type="entry name" value="Retrov_capsid_N"/>
</dbReference>
<dbReference type="Proteomes" id="UP000052976">
    <property type="component" value="Unassembled WGS sequence"/>
</dbReference>
<evidence type="ECO:0000259" key="1">
    <source>
        <dbReference type="Pfam" id="PF02093"/>
    </source>
</evidence>
<dbReference type="EMBL" id="KK717982">
    <property type="protein sequence ID" value="KFO53665.1"/>
    <property type="molecule type" value="Genomic_DNA"/>
</dbReference>
<dbReference type="STRING" id="85066.A0A091EVI9"/>
<accession>A0A091EVI9</accession>
<protein>
    <recommendedName>
        <fullName evidence="1">Core shell protein Gag P30 domain-containing protein</fullName>
    </recommendedName>
</protein>
<dbReference type="InterPro" id="IPR050462">
    <property type="entry name" value="Retroviral_Gag-Pol_poly"/>
</dbReference>
<dbReference type="Pfam" id="PF02093">
    <property type="entry name" value="Gag_p30"/>
    <property type="match status" value="1"/>
</dbReference>
<dbReference type="AlphaFoldDB" id="A0A091EVI9"/>
<gene>
    <name evidence="2" type="ORF">N302_11361</name>
</gene>
<proteinExistence type="predicted"/>
<dbReference type="PANTHER" id="PTHR33166">
    <property type="entry name" value="GAG_P30 DOMAIN-CONTAINING PROTEIN"/>
    <property type="match status" value="1"/>
</dbReference>
<reference evidence="2 3" key="1">
    <citation type="submission" date="2014-04" db="EMBL/GenBank/DDBJ databases">
        <title>Genome evolution of avian class.</title>
        <authorList>
            <person name="Zhang G."/>
            <person name="Li C."/>
        </authorList>
    </citation>
    <scope>NUCLEOTIDE SEQUENCE [LARGE SCALE GENOMIC DNA]</scope>
    <source>
        <strain evidence="2">BGI_N302</strain>
    </source>
</reference>
<dbReference type="Gene3D" id="1.10.375.10">
    <property type="entry name" value="Human Immunodeficiency Virus Type 1 Capsid Protein"/>
    <property type="match status" value="1"/>
</dbReference>
<sequence>VKAPFSASDLNSWREEAKNFREDPSKVAKPFELIVKNQDPDWGDIDLMLTELTETEKELVIKTAKAHVQGQIASGSLQGKVDMLFPTTNPLWDPNDPEEYASLTRYWELVKFGLENAIPKAVNWSLMYNVKQGHHKSPTDFVD</sequence>
<evidence type="ECO:0000313" key="3">
    <source>
        <dbReference type="Proteomes" id="UP000052976"/>
    </source>
</evidence>
<feature type="non-terminal residue" evidence="2">
    <location>
        <position position="1"/>
    </location>
</feature>
<feature type="non-terminal residue" evidence="2">
    <location>
        <position position="143"/>
    </location>
</feature>
<dbReference type="GO" id="GO:0019068">
    <property type="term" value="P:virion assembly"/>
    <property type="evidence" value="ECO:0007669"/>
    <property type="project" value="InterPro"/>
</dbReference>
<dbReference type="SUPFAM" id="SSF47943">
    <property type="entry name" value="Retrovirus capsid protein, N-terminal core domain"/>
    <property type="match status" value="1"/>
</dbReference>
<name>A0A091EVI9_CORBR</name>
<organism evidence="2 3">
    <name type="scientific">Corvus brachyrhynchos</name>
    <name type="common">American crow</name>
    <dbReference type="NCBI Taxonomy" id="85066"/>
    <lineage>
        <taxon>Eukaryota</taxon>
        <taxon>Metazoa</taxon>
        <taxon>Chordata</taxon>
        <taxon>Craniata</taxon>
        <taxon>Vertebrata</taxon>
        <taxon>Euteleostomi</taxon>
        <taxon>Archelosauria</taxon>
        <taxon>Archosauria</taxon>
        <taxon>Dinosauria</taxon>
        <taxon>Saurischia</taxon>
        <taxon>Theropoda</taxon>
        <taxon>Coelurosauria</taxon>
        <taxon>Aves</taxon>
        <taxon>Neognathae</taxon>
        <taxon>Neoaves</taxon>
        <taxon>Telluraves</taxon>
        <taxon>Australaves</taxon>
        <taxon>Passeriformes</taxon>
        <taxon>Corvoidea</taxon>
        <taxon>Corvidae</taxon>
        <taxon>Corvus</taxon>
    </lineage>
</organism>
<feature type="domain" description="Core shell protein Gag P30" evidence="1">
    <location>
        <begin position="8"/>
        <end position="142"/>
    </location>
</feature>